<feature type="signal peptide" evidence="1">
    <location>
        <begin position="1"/>
        <end position="25"/>
    </location>
</feature>
<keyword evidence="1" id="KW-0732">Signal</keyword>
<gene>
    <name evidence="3" type="ORF">WJU22_18245</name>
</gene>
<evidence type="ECO:0000256" key="1">
    <source>
        <dbReference type="SAM" id="SignalP"/>
    </source>
</evidence>
<proteinExistence type="predicted"/>
<dbReference type="Pfam" id="PF22243">
    <property type="entry name" value="DUF5018-rel"/>
    <property type="match status" value="1"/>
</dbReference>
<dbReference type="Proteomes" id="UP001449657">
    <property type="component" value="Chromosome"/>
</dbReference>
<keyword evidence="4" id="KW-1185">Reference proteome</keyword>
<dbReference type="Gene3D" id="2.60.40.4120">
    <property type="match status" value="1"/>
</dbReference>
<sequence length="156" mass="17329">MKNNRPIWHAGCMMMLLFMLTSCLKKDLPEYPLWDKNEIDNVYVEHRFESDQVYNGKPVVAYQRLNIASKTVDAATNTINIVLTVPAANGSFTDAERAKVSINKLWVYFDISTAATMQGTGGTPRPGDPANASKPLTYEVTAANGQKKTWTVNLSL</sequence>
<feature type="chain" id="PRO_5045703178" description="DUF5018 domain-containing protein" evidence="1">
    <location>
        <begin position="26"/>
        <end position="156"/>
    </location>
</feature>
<dbReference type="EMBL" id="CP150096">
    <property type="protein sequence ID" value="WZN44840.1"/>
    <property type="molecule type" value="Genomic_DNA"/>
</dbReference>
<evidence type="ECO:0000313" key="4">
    <source>
        <dbReference type="Proteomes" id="UP001449657"/>
    </source>
</evidence>
<reference evidence="3 4" key="1">
    <citation type="submission" date="2024-03" db="EMBL/GenBank/DDBJ databases">
        <title>Chitinophaga caseinilytica sp. nov., a casein hydrolysing bacterium isolated from forest soil.</title>
        <authorList>
            <person name="Lee D.S."/>
            <person name="Han D.M."/>
            <person name="Baek J.H."/>
            <person name="Choi D.G."/>
            <person name="Jeon J.H."/>
            <person name="Jeon C.O."/>
        </authorList>
    </citation>
    <scope>NUCLEOTIDE SEQUENCE [LARGE SCALE GENOMIC DNA]</scope>
    <source>
        <strain evidence="3 4">KACC 19118</strain>
    </source>
</reference>
<organism evidence="3 4">
    <name type="scientific">Chitinophaga caseinilytica</name>
    <dbReference type="NCBI Taxonomy" id="2267521"/>
    <lineage>
        <taxon>Bacteria</taxon>
        <taxon>Pseudomonadati</taxon>
        <taxon>Bacteroidota</taxon>
        <taxon>Chitinophagia</taxon>
        <taxon>Chitinophagales</taxon>
        <taxon>Chitinophagaceae</taxon>
        <taxon>Chitinophaga</taxon>
    </lineage>
</organism>
<protein>
    <recommendedName>
        <fullName evidence="2">DUF5018 domain-containing protein</fullName>
    </recommendedName>
</protein>
<dbReference type="PROSITE" id="PS51257">
    <property type="entry name" value="PROKAR_LIPOPROTEIN"/>
    <property type="match status" value="1"/>
</dbReference>
<accession>A0ABZ2Z082</accession>
<evidence type="ECO:0000313" key="3">
    <source>
        <dbReference type="EMBL" id="WZN44840.1"/>
    </source>
</evidence>
<dbReference type="InterPro" id="IPR054460">
    <property type="entry name" value="DUF5018-rel"/>
</dbReference>
<dbReference type="RefSeq" id="WP_341839602.1">
    <property type="nucleotide sequence ID" value="NZ_CP149792.1"/>
</dbReference>
<evidence type="ECO:0000259" key="2">
    <source>
        <dbReference type="Pfam" id="PF22243"/>
    </source>
</evidence>
<name>A0ABZ2Z082_9BACT</name>
<feature type="domain" description="DUF5018" evidence="2">
    <location>
        <begin position="39"/>
        <end position="153"/>
    </location>
</feature>